<dbReference type="Pfam" id="PF01546">
    <property type="entry name" value="Peptidase_M20"/>
    <property type="match status" value="1"/>
</dbReference>
<dbReference type="AlphaFoldDB" id="A0A4P2VDI5"/>
<dbReference type="EC" id="3.5.1.16" evidence="2"/>
<gene>
    <name evidence="2" type="ORF">NAS2_0513</name>
</gene>
<dbReference type="InterPro" id="IPR050072">
    <property type="entry name" value="Peptidase_M20A"/>
</dbReference>
<reference evidence="2 3" key="1">
    <citation type="journal article" date="2019" name="ISME J.">
        <title>Isolation and characterization of a thermophilic sulfur- and iron-reducing thaumarchaeote from a terrestrial acidic hot spring.</title>
        <authorList>
            <person name="Kato S."/>
            <person name="Itoh T."/>
            <person name="Yuki M."/>
            <person name="Nagamori M."/>
            <person name="Ohnishi M."/>
            <person name="Uematsu K."/>
            <person name="Suzuki K."/>
            <person name="Takashina T."/>
            <person name="Ohkuma M."/>
        </authorList>
    </citation>
    <scope>NUCLEOTIDE SEQUENCE [LARGE SCALE GENOMIC DNA]</scope>
    <source>
        <strain evidence="2 3">NAS-02</strain>
    </source>
</reference>
<dbReference type="Proteomes" id="UP000509448">
    <property type="component" value="Chromosome"/>
</dbReference>
<keyword evidence="2" id="KW-0378">Hydrolase</keyword>
<organism evidence="2 3">
    <name type="scientific">Conexivisphaera calida</name>
    <dbReference type="NCBI Taxonomy" id="1874277"/>
    <lineage>
        <taxon>Archaea</taxon>
        <taxon>Nitrososphaerota</taxon>
        <taxon>Conexivisphaeria</taxon>
        <taxon>Conexivisphaerales</taxon>
        <taxon>Conexivisphaeraceae</taxon>
        <taxon>Conexivisphaera</taxon>
    </lineage>
</organism>
<evidence type="ECO:0000313" key="3">
    <source>
        <dbReference type="Proteomes" id="UP000509448"/>
    </source>
</evidence>
<dbReference type="GO" id="GO:0008777">
    <property type="term" value="F:acetylornithine deacetylase activity"/>
    <property type="evidence" value="ECO:0007669"/>
    <property type="project" value="UniProtKB-EC"/>
</dbReference>
<protein>
    <submittedName>
        <fullName evidence="2">Acetylornithine deacetylase</fullName>
        <ecNumber evidence="2">3.5.1.16</ecNumber>
    </submittedName>
</protein>
<evidence type="ECO:0000259" key="1">
    <source>
        <dbReference type="Pfam" id="PF07687"/>
    </source>
</evidence>
<dbReference type="InterPro" id="IPR002933">
    <property type="entry name" value="Peptidase_M20"/>
</dbReference>
<keyword evidence="3" id="KW-1185">Reference proteome</keyword>
<dbReference type="EMBL" id="AP018732">
    <property type="protein sequence ID" value="BBE41902.1"/>
    <property type="molecule type" value="Genomic_DNA"/>
</dbReference>
<name>A0A4P2VDI5_9ARCH</name>
<dbReference type="GeneID" id="55584331"/>
<proteinExistence type="predicted"/>
<dbReference type="RefSeq" id="WP_174448192.1">
    <property type="nucleotide sequence ID" value="NZ_AP018732.1"/>
</dbReference>
<sequence>MQVSKEDLLRRIDGGRLTRTLTELVNIPSPTGSEQEIGAYMYSKYRELGLKVIWQEIEDGRPNVVGILRGKGGGKSLQLDAHLDVSFTGAEEFLYGGATSPKARVEEIDGDTWIFGAGAFNMKNAHAAYLEAARAIIESGVELEGDLILTATSGEIEESQVDSYLGKKYRGYGSGASYLVAHGPVGDYVIIGEPTGLKLMIGHYGSYWAKITASGGTVIHTAWSRGIPNKVEQISEFISEFRAWKEKYEERLVYKGYRGIVNIAAVQGGFPWKASRTPGEASIYVDIRFPPGMTWMQVRDDLDSFIAGFNRRHPGYNVEEVPYAINPPTEVDDGELVVRAVKDAHRELTGRDVEVIYEIWYSNAPKYNSVGSKAINYGPGGAKRLSGLTMADKDREYISLSDLITGTKAYVLSALSICNTPRLS</sequence>
<accession>A0A4P2VDI5</accession>
<dbReference type="InterPro" id="IPR011650">
    <property type="entry name" value="Peptidase_M20_dimer"/>
</dbReference>
<dbReference type="KEGG" id="ccai:NAS2_0513"/>
<feature type="domain" description="Peptidase M20 dimerisation" evidence="1">
    <location>
        <begin position="201"/>
        <end position="307"/>
    </location>
</feature>
<dbReference type="Gene3D" id="3.30.70.360">
    <property type="match status" value="1"/>
</dbReference>
<dbReference type="Pfam" id="PF07687">
    <property type="entry name" value="M20_dimer"/>
    <property type="match status" value="1"/>
</dbReference>
<dbReference type="OrthoDB" id="64254at2157"/>
<dbReference type="PANTHER" id="PTHR43808">
    <property type="entry name" value="ACETYLORNITHINE DEACETYLASE"/>
    <property type="match status" value="1"/>
</dbReference>
<evidence type="ECO:0000313" key="2">
    <source>
        <dbReference type="EMBL" id="BBE41902.1"/>
    </source>
</evidence>
<dbReference type="Gene3D" id="3.40.630.10">
    <property type="entry name" value="Zn peptidases"/>
    <property type="match status" value="2"/>
</dbReference>
<dbReference type="SUPFAM" id="SSF53187">
    <property type="entry name" value="Zn-dependent exopeptidases"/>
    <property type="match status" value="1"/>
</dbReference>